<feature type="compositionally biased region" description="Basic and acidic residues" evidence="12">
    <location>
        <begin position="363"/>
        <end position="376"/>
    </location>
</feature>
<reference evidence="15" key="1">
    <citation type="journal article" date="2022" name="bioRxiv">
        <title>Sequencing and chromosome-scale assembly of the giantPleurodeles waltlgenome.</title>
        <authorList>
            <person name="Brown T."/>
            <person name="Elewa A."/>
            <person name="Iarovenko S."/>
            <person name="Subramanian E."/>
            <person name="Araus A.J."/>
            <person name="Petzold A."/>
            <person name="Susuki M."/>
            <person name="Suzuki K.-i.T."/>
            <person name="Hayashi T."/>
            <person name="Toyoda A."/>
            <person name="Oliveira C."/>
            <person name="Osipova E."/>
            <person name="Leigh N.D."/>
            <person name="Simon A."/>
            <person name="Yun M.H."/>
        </authorList>
    </citation>
    <scope>NUCLEOTIDE SEQUENCE</scope>
    <source>
        <strain evidence="15">20211129_DDA</strain>
        <tissue evidence="15">Liver</tissue>
    </source>
</reference>
<sequence>MRAASDEGIPAYICGNYLPSSNARGIGGFIRSSLGDFGHNGRGFLIWTSAIFLPPHGKQQRMAPKAARGSRLKPGSQERRPLDPQPLVRGGISRNSGFGNIGSGANVPEGRHPAPGNFSALGHTHKAKNGAKQTGEKEEVVTIPRMFKALHNSAPMGGSTTIKNSDTGPIRGAAELAGDGNSTGLGCLASSDSGGSLQVKTNVGSYSLDVHQTVSCIAGGSPQASVFCVGGKGLAAASEGEIDLPLYAPGSQSNVGLAQEVVTGAEHCEQVAAAVCLLPSTDPSAPACTLEAIRDYRQGRVDLLAQAEAGENFFSLSDQSQDSDEDSTCPSIDSETCDSSTAPLTPISVLRGTTVKRQSKQTEVTRLDKAGESSEKRGKKKKAASRTRAMSWDYTETQQLLHSIGDLSVAPAQTEANVLNVETAPPSPSLHLIYQTITSQHKQTQRDSKKARVATKQLQVAIGKVVKTCSEIGERIAAIECRADALESDLGAVTKQAAMHESQLSDIQWKVEDFENRQRRNNLRLIGIQEDAPHHRFHSIIDPLWQRFTAALLRTARLHRVAPAGSAPPWKCQVGAACKRCGSEIMSNGDEQLEKAMEEILNDNEKGLNTSETSDVSVGDLPVSHARNHPLHLVLDPSGADISAPRPASPCNDPPEEHSVLFNKLTYLGCMGVSAPRNEVEALRAMATMRTQSSAPLAITLYVPNVPEGSVRIINQVTGVEVASFPIYKVLFCVRGCDGTPEGNCFAFTESYRGSEDFQIHVFSCEIKEAVSRILYSFATAFKRSSKQVTDVKDSALPTPDSDVFTFTVSLEVKEDDSKGNFSPVPKDRDKFYFKLKQGIEKKVVITVQQVSNKELVIERCFGMLLSPGRNVKNSDMHLLDMESMGKSCDGRAYVITGVWDPNAQTFQVLNEETPKDKRVYMTVAVDMVITEVVEPVRFLLETVVRVYPANERFWYFSRKTFTETFYLKLKQSEGKGHASAGDAIYEVVSLQRESKRDKVPSSPTGGIPLSPQEDDEPEEESDNELSSGTGDVSKDCPEKILYCWGELLGRWHSNLAVRPKGLPSLVKNGVPEALRAEVWQLLSGCHDNQAMLETYRVLITKDSAQESGITRDIHRTFPAHDYFKDSDGEGQESLYKICKAYSVYDEELGYCQGMSFLAAVLLLHMPEEQAFCVLVKIMYDYGLRDHYRNNFEDLHCKFFQLERLLQEQLPDLYAHFMELNLEAHMYASQWFLTLFTAKFPLCMVFHIIDLLLCEGLNIIFNVALAFLKTSKEDLLQADFEGALKFFRVQLPKRYRAEENARRLMEQACNIKVPTKRLKKYEKEYLAMRESQLQQEDPIDRYKRENRRLQEASMRLEQENDDLAHELVTSKIALRNDLDQAEDKADVLNKELLLTKQRLVDTEEEKRKQEEETAQLKEVFRKQLEKAELEIKKTTAIIAEYKQICSQLSTRLEKQQTANKEELEMVKSKVMSCTHCSEIFSKEGTLRPCVLGKDPLSAEASDDEKVLLEKHLRQMELELAQTKLQLVEAKCKIQELEHQRGALMNEIQAAKNSWFSKTLNSIKTATTAPPASPPMQPVAQTSQPAKEST</sequence>
<dbReference type="PROSITE" id="PS50086">
    <property type="entry name" value="TBC_RABGAP"/>
    <property type="match status" value="1"/>
</dbReference>
<keyword evidence="11" id="KW-0175">Coiled coil</keyword>
<feature type="compositionally biased region" description="Polar residues" evidence="12">
    <location>
        <begin position="1578"/>
        <end position="1589"/>
    </location>
</feature>
<feature type="compositionally biased region" description="Polar residues" evidence="12">
    <location>
        <begin position="328"/>
        <end position="343"/>
    </location>
</feature>
<evidence type="ECO:0000256" key="4">
    <source>
        <dbReference type="ARBA" id="ARBA00022468"/>
    </source>
</evidence>
<dbReference type="SMART" id="SM00164">
    <property type="entry name" value="TBC"/>
    <property type="match status" value="1"/>
</dbReference>
<evidence type="ECO:0000313" key="16">
    <source>
        <dbReference type="Proteomes" id="UP001066276"/>
    </source>
</evidence>
<evidence type="ECO:0000259" key="13">
    <source>
        <dbReference type="PROSITE" id="PS01179"/>
    </source>
</evidence>
<evidence type="ECO:0000259" key="14">
    <source>
        <dbReference type="PROSITE" id="PS50086"/>
    </source>
</evidence>
<dbReference type="Pfam" id="PF12473">
    <property type="entry name" value="DUF3694"/>
    <property type="match status" value="1"/>
</dbReference>
<comment type="subcellular location">
    <subcellularLocation>
        <location evidence="1">Early endosome</location>
    </subcellularLocation>
    <subcellularLocation>
        <location evidence="2">Golgi apparatus</location>
    </subcellularLocation>
</comment>
<keyword evidence="6" id="KW-0967">Endosome</keyword>
<dbReference type="SUPFAM" id="SSF47923">
    <property type="entry name" value="Ypt/Rab-GAP domain of gyp1p"/>
    <property type="match status" value="2"/>
</dbReference>
<dbReference type="InterPro" id="IPR011993">
    <property type="entry name" value="PH-like_dom_sf"/>
</dbReference>
<evidence type="ECO:0000256" key="1">
    <source>
        <dbReference type="ARBA" id="ARBA00004412"/>
    </source>
</evidence>
<dbReference type="GO" id="GO:0005769">
    <property type="term" value="C:early endosome"/>
    <property type="evidence" value="ECO:0007669"/>
    <property type="project" value="UniProtKB-SubCell"/>
</dbReference>
<keyword evidence="5" id="KW-0254">Endocytosis</keyword>
<keyword evidence="3" id="KW-0813">Transport</keyword>
<evidence type="ECO:0000256" key="12">
    <source>
        <dbReference type="SAM" id="MobiDB-lite"/>
    </source>
</evidence>
<dbReference type="InterPro" id="IPR022164">
    <property type="entry name" value="Kinesin-like"/>
</dbReference>
<evidence type="ECO:0000256" key="3">
    <source>
        <dbReference type="ARBA" id="ARBA00022448"/>
    </source>
</evidence>
<dbReference type="PANTHER" id="PTHR47219:SF7">
    <property type="entry name" value="RAB GTPASE-ACTIVATING PROTEIN 1-LIKE"/>
    <property type="match status" value="1"/>
</dbReference>
<dbReference type="SUPFAM" id="SSF50729">
    <property type="entry name" value="PH domain-like"/>
    <property type="match status" value="1"/>
</dbReference>
<organism evidence="15 16">
    <name type="scientific">Pleurodeles waltl</name>
    <name type="common">Iberian ribbed newt</name>
    <dbReference type="NCBI Taxonomy" id="8319"/>
    <lineage>
        <taxon>Eukaryota</taxon>
        <taxon>Metazoa</taxon>
        <taxon>Chordata</taxon>
        <taxon>Craniata</taxon>
        <taxon>Vertebrata</taxon>
        <taxon>Euteleostomi</taxon>
        <taxon>Amphibia</taxon>
        <taxon>Batrachia</taxon>
        <taxon>Caudata</taxon>
        <taxon>Salamandroidea</taxon>
        <taxon>Salamandridae</taxon>
        <taxon>Pleurodelinae</taxon>
        <taxon>Pleurodeles</taxon>
    </lineage>
</organism>
<protein>
    <recommendedName>
        <fullName evidence="10">Rab GTPase-activating protein 1-like</fullName>
    </recommendedName>
</protein>
<evidence type="ECO:0000256" key="9">
    <source>
        <dbReference type="ARBA" id="ARBA00059592"/>
    </source>
</evidence>
<feature type="coiled-coil region" evidence="11">
    <location>
        <begin position="1339"/>
        <end position="1444"/>
    </location>
</feature>
<name>A0AAV7TAJ5_PLEWA</name>
<comment type="function">
    <text evidence="9">GTP-hydrolysis activating protein (GAP) for small GTPase RAB22A, converting active RAB22A-GTP to the inactive form RAB22A-GDP. Plays a role in endocytosis and intracellular protein transport. Recruited by ANK2 to phosphatidylinositol 3-phosphate (PI3P)-positive early endosomes, where it inactivates RAB22A, and promotes polarized trafficking to the leading edge of the migrating cells. Part of the ANK2/RABGAP1L complex which is required for the polarized recycling of fibronectin receptor ITGA5 ITGB1 to the plasma membrane that enables continuous directional cell migration.</text>
</comment>
<evidence type="ECO:0000256" key="2">
    <source>
        <dbReference type="ARBA" id="ARBA00004555"/>
    </source>
</evidence>
<dbReference type="PANTHER" id="PTHR47219">
    <property type="entry name" value="RAB GTPASE-ACTIVATING PROTEIN 1-LIKE"/>
    <property type="match status" value="1"/>
</dbReference>
<dbReference type="Proteomes" id="UP001066276">
    <property type="component" value="Chromosome 4_1"/>
</dbReference>
<keyword evidence="8" id="KW-0333">Golgi apparatus</keyword>
<dbReference type="InterPro" id="IPR050302">
    <property type="entry name" value="Rab_GAP_TBC_domain"/>
</dbReference>
<evidence type="ECO:0000256" key="10">
    <source>
        <dbReference type="ARBA" id="ARBA00069331"/>
    </source>
</evidence>
<dbReference type="Pfam" id="PF00566">
    <property type="entry name" value="RabGAP-TBC"/>
    <property type="match status" value="1"/>
</dbReference>
<dbReference type="GO" id="GO:0006897">
    <property type="term" value="P:endocytosis"/>
    <property type="evidence" value="ECO:0007669"/>
    <property type="project" value="UniProtKB-KW"/>
</dbReference>
<dbReference type="EMBL" id="JANPWB010000007">
    <property type="protein sequence ID" value="KAJ1173096.1"/>
    <property type="molecule type" value="Genomic_DNA"/>
</dbReference>
<dbReference type="PROSITE" id="PS01179">
    <property type="entry name" value="PID"/>
    <property type="match status" value="1"/>
</dbReference>
<dbReference type="Gene3D" id="1.10.8.270">
    <property type="entry name" value="putative rabgap domain of human tbc1 domain family member 14 like domains"/>
    <property type="match status" value="1"/>
</dbReference>
<accession>A0AAV7TAJ5</accession>
<dbReference type="FunFam" id="1.10.10.750:FF:000004">
    <property type="entry name" value="Putative rab gtpase-activating protein 1"/>
    <property type="match status" value="1"/>
</dbReference>
<feature type="region of interest" description="Disordered" evidence="12">
    <location>
        <begin position="1564"/>
        <end position="1589"/>
    </location>
</feature>
<keyword evidence="4" id="KW-0343">GTPase activation</keyword>
<evidence type="ECO:0000256" key="7">
    <source>
        <dbReference type="ARBA" id="ARBA00022927"/>
    </source>
</evidence>
<dbReference type="FunFam" id="1.10.472.80:FF:000007">
    <property type="entry name" value="Rab GTPase-activating protein 1 isoform X1"/>
    <property type="match status" value="1"/>
</dbReference>
<dbReference type="GO" id="GO:0005096">
    <property type="term" value="F:GTPase activator activity"/>
    <property type="evidence" value="ECO:0007669"/>
    <property type="project" value="UniProtKB-KW"/>
</dbReference>
<evidence type="ECO:0000313" key="15">
    <source>
        <dbReference type="EMBL" id="KAJ1173096.1"/>
    </source>
</evidence>
<dbReference type="Gene3D" id="2.30.29.30">
    <property type="entry name" value="Pleckstrin-homology domain (PH domain)/Phosphotyrosine-binding domain (PTB)"/>
    <property type="match status" value="1"/>
</dbReference>
<comment type="caution">
    <text evidence="15">The sequence shown here is derived from an EMBL/GenBank/DDBJ whole genome shotgun (WGS) entry which is preliminary data.</text>
</comment>
<dbReference type="Gene3D" id="1.10.472.80">
    <property type="entry name" value="Ypt/Rab-GAP domain of gyp1p, domain 3"/>
    <property type="match status" value="1"/>
</dbReference>
<feature type="region of interest" description="Disordered" evidence="12">
    <location>
        <begin position="995"/>
        <end position="1033"/>
    </location>
</feature>
<dbReference type="GO" id="GO:0005794">
    <property type="term" value="C:Golgi apparatus"/>
    <property type="evidence" value="ECO:0007669"/>
    <property type="project" value="UniProtKB-SubCell"/>
</dbReference>
<feature type="coiled-coil region" evidence="11">
    <location>
        <begin position="1498"/>
        <end position="1553"/>
    </location>
</feature>
<dbReference type="InterPro" id="IPR006020">
    <property type="entry name" value="PTB/PI_dom"/>
</dbReference>
<feature type="compositionally biased region" description="Acidic residues" evidence="12">
    <location>
        <begin position="1013"/>
        <end position="1024"/>
    </location>
</feature>
<dbReference type="Gene3D" id="1.10.10.750">
    <property type="entry name" value="Ypt/Rab-GAP domain of gyp1p, domain 1"/>
    <property type="match status" value="1"/>
</dbReference>
<feature type="domain" description="PID" evidence="13">
    <location>
        <begin position="667"/>
        <end position="782"/>
    </location>
</feature>
<evidence type="ECO:0000256" key="8">
    <source>
        <dbReference type="ARBA" id="ARBA00023034"/>
    </source>
</evidence>
<proteinExistence type="predicted"/>
<dbReference type="CDD" id="cd01211">
    <property type="entry name" value="PTB_Rab6GAP"/>
    <property type="match status" value="1"/>
</dbReference>
<dbReference type="GO" id="GO:0031267">
    <property type="term" value="F:small GTPase binding"/>
    <property type="evidence" value="ECO:0007669"/>
    <property type="project" value="UniProtKB-ARBA"/>
</dbReference>
<dbReference type="FunFam" id="2.30.29.30:FF:000202">
    <property type="entry name" value="rab GTPase-activating protein 1-like isoform X1"/>
    <property type="match status" value="1"/>
</dbReference>
<gene>
    <name evidence="15" type="ORF">NDU88_004937</name>
</gene>
<dbReference type="FunFam" id="1.10.8.270:FF:000001">
    <property type="entry name" value="TBC1 domain family member 1"/>
    <property type="match status" value="1"/>
</dbReference>
<dbReference type="SMART" id="SM00462">
    <property type="entry name" value="PTB"/>
    <property type="match status" value="1"/>
</dbReference>
<dbReference type="InterPro" id="IPR000195">
    <property type="entry name" value="Rab-GAP-TBC_dom"/>
</dbReference>
<evidence type="ECO:0000256" key="6">
    <source>
        <dbReference type="ARBA" id="ARBA00022753"/>
    </source>
</evidence>
<dbReference type="InterPro" id="IPR035969">
    <property type="entry name" value="Rab-GAP_TBC_sf"/>
</dbReference>
<feature type="region of interest" description="Disordered" evidence="12">
    <location>
        <begin position="57"/>
        <end position="107"/>
    </location>
</feature>
<feature type="region of interest" description="Disordered" evidence="12">
    <location>
        <begin position="314"/>
        <end position="389"/>
    </location>
</feature>
<evidence type="ECO:0000256" key="11">
    <source>
        <dbReference type="SAM" id="Coils"/>
    </source>
</evidence>
<feature type="domain" description="Rab-GAP TBC" evidence="14">
    <location>
        <begin position="1070"/>
        <end position="1256"/>
    </location>
</feature>
<dbReference type="GO" id="GO:0015031">
    <property type="term" value="P:protein transport"/>
    <property type="evidence" value="ECO:0007669"/>
    <property type="project" value="UniProtKB-KW"/>
</dbReference>
<evidence type="ECO:0000256" key="5">
    <source>
        <dbReference type="ARBA" id="ARBA00022583"/>
    </source>
</evidence>
<keyword evidence="7" id="KW-0653">Protein transport</keyword>
<keyword evidence="16" id="KW-1185">Reference proteome</keyword>